<evidence type="ECO:0000313" key="3">
    <source>
        <dbReference type="Proteomes" id="UP000183407"/>
    </source>
</evidence>
<proteinExistence type="predicted"/>
<dbReference type="EMBL" id="FNTL01000004">
    <property type="protein sequence ID" value="SEC40478.1"/>
    <property type="molecule type" value="Genomic_DNA"/>
</dbReference>
<reference evidence="3" key="1">
    <citation type="submission" date="2016-10" db="EMBL/GenBank/DDBJ databases">
        <authorList>
            <person name="Varghese N."/>
        </authorList>
    </citation>
    <scope>NUCLEOTIDE SEQUENCE [LARGE SCALE GENOMIC DNA]</scope>
    <source>
        <strain evidence="3">DSM 44719</strain>
    </source>
</reference>
<evidence type="ECO:0000313" key="2">
    <source>
        <dbReference type="EMBL" id="SEC40478.1"/>
    </source>
</evidence>
<gene>
    <name evidence="2" type="ORF">SAMN04490220_1548</name>
</gene>
<dbReference type="Proteomes" id="UP000183407">
    <property type="component" value="Unassembled WGS sequence"/>
</dbReference>
<protein>
    <submittedName>
        <fullName evidence="2">Uncharacterized protein</fullName>
    </submittedName>
</protein>
<name>A0A1H4S8X8_RHOJO</name>
<feature type="region of interest" description="Disordered" evidence="1">
    <location>
        <begin position="1"/>
        <end position="44"/>
    </location>
</feature>
<sequence>MRSRDRGARPGYLESLVRAAGDRPDQHPPSGADRPITSTPHLTSPKWQEMIDMKKTTTASSSPRARVVLGEREARTPFRAHPPLTLDIQLTVGADLSRLVACRDPATGAEQVVLMLGETFGAHDVPVQIVDEEALLIVGSRCAHTPLLLIGDSSVALTGNLAPRQYEVSRQLREGGPIRALLALSGAQSLVIDWIPAATAA</sequence>
<organism evidence="2 3">
    <name type="scientific">Rhodococcus jostii</name>
    <dbReference type="NCBI Taxonomy" id="132919"/>
    <lineage>
        <taxon>Bacteria</taxon>
        <taxon>Bacillati</taxon>
        <taxon>Actinomycetota</taxon>
        <taxon>Actinomycetes</taxon>
        <taxon>Mycobacteriales</taxon>
        <taxon>Nocardiaceae</taxon>
        <taxon>Rhodococcus</taxon>
    </lineage>
</organism>
<dbReference type="AlphaFoldDB" id="A0A1H4S8X8"/>
<evidence type="ECO:0000256" key="1">
    <source>
        <dbReference type="SAM" id="MobiDB-lite"/>
    </source>
</evidence>
<accession>A0A1H4S8X8</accession>